<keyword evidence="2" id="KW-1185">Reference proteome</keyword>
<dbReference type="InterPro" id="IPR032675">
    <property type="entry name" value="LRR_dom_sf"/>
</dbReference>
<dbReference type="Proteomes" id="UP000772434">
    <property type="component" value="Unassembled WGS sequence"/>
</dbReference>
<evidence type="ECO:0000313" key="2">
    <source>
        <dbReference type="Proteomes" id="UP000772434"/>
    </source>
</evidence>
<dbReference type="SUPFAM" id="SSF52047">
    <property type="entry name" value="RNI-like"/>
    <property type="match status" value="1"/>
</dbReference>
<reference evidence="1" key="1">
    <citation type="submission" date="2020-11" db="EMBL/GenBank/DDBJ databases">
        <authorList>
            <consortium name="DOE Joint Genome Institute"/>
            <person name="Ahrendt S."/>
            <person name="Riley R."/>
            <person name="Andreopoulos W."/>
            <person name="Labutti K."/>
            <person name="Pangilinan J."/>
            <person name="Ruiz-Duenas F.J."/>
            <person name="Barrasa J.M."/>
            <person name="Sanchez-Garcia M."/>
            <person name="Camarero S."/>
            <person name="Miyauchi S."/>
            <person name="Serrano A."/>
            <person name="Linde D."/>
            <person name="Babiker R."/>
            <person name="Drula E."/>
            <person name="Ayuso-Fernandez I."/>
            <person name="Pacheco R."/>
            <person name="Padilla G."/>
            <person name="Ferreira P."/>
            <person name="Barriuso J."/>
            <person name="Kellner H."/>
            <person name="Castanera R."/>
            <person name="Alfaro M."/>
            <person name="Ramirez L."/>
            <person name="Pisabarro A.G."/>
            <person name="Kuo A."/>
            <person name="Tritt A."/>
            <person name="Lipzen A."/>
            <person name="He G."/>
            <person name="Yan M."/>
            <person name="Ng V."/>
            <person name="Cullen D."/>
            <person name="Martin F."/>
            <person name="Rosso M.-N."/>
            <person name="Henrissat B."/>
            <person name="Hibbett D."/>
            <person name="Martinez A.T."/>
            <person name="Grigoriev I.V."/>
        </authorList>
    </citation>
    <scope>NUCLEOTIDE SEQUENCE</scope>
    <source>
        <strain evidence="1">AH 40177</strain>
    </source>
</reference>
<organism evidence="1 2">
    <name type="scientific">Rhodocollybia butyracea</name>
    <dbReference type="NCBI Taxonomy" id="206335"/>
    <lineage>
        <taxon>Eukaryota</taxon>
        <taxon>Fungi</taxon>
        <taxon>Dikarya</taxon>
        <taxon>Basidiomycota</taxon>
        <taxon>Agaricomycotina</taxon>
        <taxon>Agaricomycetes</taxon>
        <taxon>Agaricomycetidae</taxon>
        <taxon>Agaricales</taxon>
        <taxon>Marasmiineae</taxon>
        <taxon>Omphalotaceae</taxon>
        <taxon>Rhodocollybia</taxon>
    </lineage>
</organism>
<protein>
    <recommendedName>
        <fullName evidence="3">F-box domain-containing protein</fullName>
    </recommendedName>
</protein>
<accession>A0A9P5UBH4</accession>
<dbReference type="EMBL" id="JADNRY010000020">
    <property type="protein sequence ID" value="KAF9073082.1"/>
    <property type="molecule type" value="Genomic_DNA"/>
</dbReference>
<evidence type="ECO:0008006" key="3">
    <source>
        <dbReference type="Google" id="ProtNLM"/>
    </source>
</evidence>
<dbReference type="AlphaFoldDB" id="A0A9P5UBH4"/>
<dbReference type="OrthoDB" id="2858177at2759"/>
<sequence>MAIHSLPFEILVEIFRLCFVNEALPIYPDPYGESGPSTHPHAAANTFPPPHVCKLWRNICSSSPQLYTTLSLRYEVGRETEMTPVSQNARLCTFLALTAPHPISVSFIITTKEGIDEKWYDVPEETLLAYGHESGLLRLLEHKTRWKSATISIPSPFLRLFFPEELTYPRLEKLDLHVYAFPNEKRGVKKMVTKVFEPIYWPNLRVITLQRDLARVLMFTDWRSGGSRIQVLILYGACIENENLGVLSACESLHTIHFTSCFTLPSYDPDLSAKRTLLPNVNTVSCSRLLPSDVRATPLAFLILPRLQHLQIQWNEALEEEVVGLSERSGFELKSLTLIQVPRSVYRPPTEQFISLLTRLSRIKSINQGLAGLELNHTDAKWDICEFVELMKVLSLGGLDDTHYTLFPFLKELTIAAYSIPDNAAFIAMLESRQQCPVSTIPLVQKIEQPLGLQTLRLRCPKSTFHAETMAYFGKLSGEGKKLYFEPWVGVTQKKWTVWNHQSYEVD</sequence>
<proteinExistence type="predicted"/>
<name>A0A9P5UBH4_9AGAR</name>
<dbReference type="Gene3D" id="3.80.10.10">
    <property type="entry name" value="Ribonuclease Inhibitor"/>
    <property type="match status" value="1"/>
</dbReference>
<evidence type="ECO:0000313" key="1">
    <source>
        <dbReference type="EMBL" id="KAF9073082.1"/>
    </source>
</evidence>
<gene>
    <name evidence="1" type="ORF">BDP27DRAFT_1319370</name>
</gene>
<comment type="caution">
    <text evidence="1">The sequence shown here is derived from an EMBL/GenBank/DDBJ whole genome shotgun (WGS) entry which is preliminary data.</text>
</comment>